<dbReference type="InterPro" id="IPR011006">
    <property type="entry name" value="CheY-like_superfamily"/>
</dbReference>
<evidence type="ECO:0000256" key="3">
    <source>
        <dbReference type="ARBA" id="ARBA00023012"/>
    </source>
</evidence>
<evidence type="ECO:0000256" key="4">
    <source>
        <dbReference type="ARBA" id="ARBA00023015"/>
    </source>
</evidence>
<name>A0A2A4G418_9FLAO</name>
<dbReference type="SUPFAM" id="SSF52172">
    <property type="entry name" value="CheY-like"/>
    <property type="match status" value="1"/>
</dbReference>
<sequence>MKKKDIRILLVDDEPDILEIVSYNLSAEGYQVFTAKNGVEGVAKAKKKLPHLIILDVMMPEMDGIEACEIIRNTPALENSVITFLTARGEDYSQVAGFEAGADDYITKPIKPKVLVSKVKALLRRLKDDTPEAEEIFKVGNIVINREEYKIVNDGTEIVLPRKEFELLALLTSKPNKVFKREVILDKVWGNEVVVGGRTIDVHIRKLREKIGDDHFKTIKGVGYKFVV</sequence>
<dbReference type="PANTHER" id="PTHR48111">
    <property type="entry name" value="REGULATOR OF RPOS"/>
    <property type="match status" value="1"/>
</dbReference>
<keyword evidence="2 8" id="KW-0597">Phosphoprotein</keyword>
<evidence type="ECO:0000256" key="5">
    <source>
        <dbReference type="ARBA" id="ARBA00023125"/>
    </source>
</evidence>
<proteinExistence type="predicted"/>
<dbReference type="GO" id="GO:0006355">
    <property type="term" value="P:regulation of DNA-templated transcription"/>
    <property type="evidence" value="ECO:0007669"/>
    <property type="project" value="InterPro"/>
</dbReference>
<dbReference type="PANTHER" id="PTHR48111:SF1">
    <property type="entry name" value="TWO-COMPONENT RESPONSE REGULATOR ORR33"/>
    <property type="match status" value="1"/>
</dbReference>
<keyword evidence="4" id="KW-0805">Transcription regulation</keyword>
<keyword evidence="13" id="KW-1185">Reference proteome</keyword>
<dbReference type="GO" id="GO:0032993">
    <property type="term" value="C:protein-DNA complex"/>
    <property type="evidence" value="ECO:0007669"/>
    <property type="project" value="TreeGrafter"/>
</dbReference>
<dbReference type="Gene3D" id="3.40.50.2300">
    <property type="match status" value="1"/>
</dbReference>
<dbReference type="GO" id="GO:0000976">
    <property type="term" value="F:transcription cis-regulatory region binding"/>
    <property type="evidence" value="ECO:0007669"/>
    <property type="project" value="TreeGrafter"/>
</dbReference>
<evidence type="ECO:0000313" key="12">
    <source>
        <dbReference type="EMBL" id="PCE62706.1"/>
    </source>
</evidence>
<dbReference type="CDD" id="cd00383">
    <property type="entry name" value="trans_reg_C"/>
    <property type="match status" value="1"/>
</dbReference>
<dbReference type="PROSITE" id="PS51755">
    <property type="entry name" value="OMPR_PHOB"/>
    <property type="match status" value="1"/>
</dbReference>
<feature type="DNA-binding region" description="OmpR/PhoB-type" evidence="9">
    <location>
        <begin position="134"/>
        <end position="228"/>
    </location>
</feature>
<dbReference type="Pfam" id="PF00486">
    <property type="entry name" value="Trans_reg_C"/>
    <property type="match status" value="1"/>
</dbReference>
<evidence type="ECO:0000256" key="8">
    <source>
        <dbReference type="PROSITE-ProRule" id="PRU00169"/>
    </source>
</evidence>
<dbReference type="AlphaFoldDB" id="A0A2A4G418"/>
<feature type="modified residue" description="4-aspartylphosphate" evidence="8">
    <location>
        <position position="56"/>
    </location>
</feature>
<evidence type="ECO:0000256" key="6">
    <source>
        <dbReference type="ARBA" id="ARBA00023163"/>
    </source>
</evidence>
<evidence type="ECO:0000259" key="10">
    <source>
        <dbReference type="PROSITE" id="PS50110"/>
    </source>
</evidence>
<dbReference type="GO" id="GO:0000156">
    <property type="term" value="F:phosphorelay response regulator activity"/>
    <property type="evidence" value="ECO:0007669"/>
    <property type="project" value="TreeGrafter"/>
</dbReference>
<evidence type="ECO:0000313" key="13">
    <source>
        <dbReference type="Proteomes" id="UP000219559"/>
    </source>
</evidence>
<comment type="function">
    <text evidence="7">This protein is a positive regulator for the phosphate regulon. Transcription of this operon is positively regulated by PhoB and PhoR when phosphate is limited.</text>
</comment>
<dbReference type="EMBL" id="NBWU01000007">
    <property type="protein sequence ID" value="PCE62706.1"/>
    <property type="molecule type" value="Genomic_DNA"/>
</dbReference>
<evidence type="ECO:0000256" key="9">
    <source>
        <dbReference type="PROSITE-ProRule" id="PRU01091"/>
    </source>
</evidence>
<dbReference type="InterPro" id="IPR001789">
    <property type="entry name" value="Sig_transdc_resp-reg_receiver"/>
</dbReference>
<dbReference type="Proteomes" id="UP000219559">
    <property type="component" value="Unassembled WGS sequence"/>
</dbReference>
<dbReference type="InterPro" id="IPR016032">
    <property type="entry name" value="Sig_transdc_resp-reg_C-effctor"/>
</dbReference>
<evidence type="ECO:0000259" key="11">
    <source>
        <dbReference type="PROSITE" id="PS51755"/>
    </source>
</evidence>
<gene>
    <name evidence="12" type="ORF">B7P33_15535</name>
</gene>
<dbReference type="PROSITE" id="PS50110">
    <property type="entry name" value="RESPONSE_REGULATORY"/>
    <property type="match status" value="1"/>
</dbReference>
<dbReference type="Gene3D" id="1.10.10.10">
    <property type="entry name" value="Winged helix-like DNA-binding domain superfamily/Winged helix DNA-binding domain"/>
    <property type="match status" value="1"/>
</dbReference>
<dbReference type="InterPro" id="IPR039420">
    <property type="entry name" value="WalR-like"/>
</dbReference>
<evidence type="ECO:0000256" key="7">
    <source>
        <dbReference type="ARBA" id="ARBA00024735"/>
    </source>
</evidence>
<dbReference type="RefSeq" id="WP_097440814.1">
    <property type="nucleotide sequence ID" value="NZ_KZ300477.1"/>
</dbReference>
<keyword evidence="3" id="KW-0902">Two-component regulatory system</keyword>
<dbReference type="GO" id="GO:0005829">
    <property type="term" value="C:cytosol"/>
    <property type="evidence" value="ECO:0007669"/>
    <property type="project" value="TreeGrafter"/>
</dbReference>
<dbReference type="Pfam" id="PF00072">
    <property type="entry name" value="Response_reg"/>
    <property type="match status" value="1"/>
</dbReference>
<dbReference type="OrthoDB" id="9790442at2"/>
<evidence type="ECO:0000256" key="1">
    <source>
        <dbReference type="ARBA" id="ARBA00013332"/>
    </source>
</evidence>
<dbReference type="SUPFAM" id="SSF46894">
    <property type="entry name" value="C-terminal effector domain of the bipartite response regulators"/>
    <property type="match status" value="1"/>
</dbReference>
<dbReference type="SMART" id="SM00448">
    <property type="entry name" value="REC"/>
    <property type="match status" value="1"/>
</dbReference>
<keyword evidence="5 9" id="KW-0238">DNA-binding</keyword>
<dbReference type="SMART" id="SM00862">
    <property type="entry name" value="Trans_reg_C"/>
    <property type="match status" value="1"/>
</dbReference>
<dbReference type="InterPro" id="IPR036388">
    <property type="entry name" value="WH-like_DNA-bd_sf"/>
</dbReference>
<keyword evidence="6" id="KW-0804">Transcription</keyword>
<organism evidence="12 13">
    <name type="scientific">Sediminicola luteus</name>
    <dbReference type="NCBI Taxonomy" id="319238"/>
    <lineage>
        <taxon>Bacteria</taxon>
        <taxon>Pseudomonadati</taxon>
        <taxon>Bacteroidota</taxon>
        <taxon>Flavobacteriia</taxon>
        <taxon>Flavobacteriales</taxon>
        <taxon>Flavobacteriaceae</taxon>
        <taxon>Sediminicola</taxon>
    </lineage>
</organism>
<dbReference type="FunFam" id="1.10.10.10:FF:000018">
    <property type="entry name" value="DNA-binding response regulator ResD"/>
    <property type="match status" value="1"/>
</dbReference>
<comment type="caution">
    <text evidence="12">The sequence shown here is derived from an EMBL/GenBank/DDBJ whole genome shotgun (WGS) entry which is preliminary data.</text>
</comment>
<feature type="domain" description="Response regulatory" evidence="10">
    <location>
        <begin position="7"/>
        <end position="123"/>
    </location>
</feature>
<protein>
    <recommendedName>
        <fullName evidence="1">Phosphate regulon transcriptional regulatory protein PhoB</fullName>
    </recommendedName>
</protein>
<dbReference type="InterPro" id="IPR001867">
    <property type="entry name" value="OmpR/PhoB-type_DNA-bd"/>
</dbReference>
<accession>A0A2A4G418</accession>
<reference evidence="12 13" key="1">
    <citation type="submission" date="2017-04" db="EMBL/GenBank/DDBJ databases">
        <title>A new member of the family Flavobacteriaceae isolated from ascidians.</title>
        <authorList>
            <person name="Chen L."/>
        </authorList>
    </citation>
    <scope>NUCLEOTIDE SEQUENCE [LARGE SCALE GENOMIC DNA]</scope>
    <source>
        <strain evidence="12 13">HQA918</strain>
    </source>
</reference>
<evidence type="ECO:0000256" key="2">
    <source>
        <dbReference type="ARBA" id="ARBA00022553"/>
    </source>
</evidence>
<dbReference type="FunFam" id="3.40.50.2300:FF:000001">
    <property type="entry name" value="DNA-binding response regulator PhoB"/>
    <property type="match status" value="1"/>
</dbReference>
<feature type="domain" description="OmpR/PhoB-type" evidence="11">
    <location>
        <begin position="134"/>
        <end position="228"/>
    </location>
</feature>